<name>A0ABC8RP74_9AQUA</name>
<reference evidence="2 3" key="1">
    <citation type="submission" date="2024-02" db="EMBL/GenBank/DDBJ databases">
        <authorList>
            <person name="Vignale AGUSTIN F."/>
            <person name="Sosa J E."/>
            <person name="Modenutti C."/>
        </authorList>
    </citation>
    <scope>NUCLEOTIDE SEQUENCE [LARGE SCALE GENOMIC DNA]</scope>
</reference>
<organism evidence="2 3">
    <name type="scientific">Ilex paraguariensis</name>
    <name type="common">yerba mate</name>
    <dbReference type="NCBI Taxonomy" id="185542"/>
    <lineage>
        <taxon>Eukaryota</taxon>
        <taxon>Viridiplantae</taxon>
        <taxon>Streptophyta</taxon>
        <taxon>Embryophyta</taxon>
        <taxon>Tracheophyta</taxon>
        <taxon>Spermatophyta</taxon>
        <taxon>Magnoliopsida</taxon>
        <taxon>eudicotyledons</taxon>
        <taxon>Gunneridae</taxon>
        <taxon>Pentapetalae</taxon>
        <taxon>asterids</taxon>
        <taxon>campanulids</taxon>
        <taxon>Aquifoliales</taxon>
        <taxon>Aquifoliaceae</taxon>
        <taxon>Ilex</taxon>
    </lineage>
</organism>
<comment type="caution">
    <text evidence="2">The sequence shown here is derived from an EMBL/GenBank/DDBJ whole genome shotgun (WGS) entry which is preliminary data.</text>
</comment>
<feature type="region of interest" description="Disordered" evidence="1">
    <location>
        <begin position="60"/>
        <end position="80"/>
    </location>
</feature>
<dbReference type="EMBL" id="CAUOFW020001547">
    <property type="protein sequence ID" value="CAK9146237.1"/>
    <property type="molecule type" value="Genomic_DNA"/>
</dbReference>
<protein>
    <recommendedName>
        <fullName evidence="4">WW domain containing adaptor with coiled-coil</fullName>
    </recommendedName>
</protein>
<dbReference type="AlphaFoldDB" id="A0ABC8RP74"/>
<proteinExistence type="predicted"/>
<dbReference type="Proteomes" id="UP001642360">
    <property type="component" value="Unassembled WGS sequence"/>
</dbReference>
<feature type="non-terminal residue" evidence="2">
    <location>
        <position position="1"/>
    </location>
</feature>
<keyword evidence="3" id="KW-1185">Reference proteome</keyword>
<evidence type="ECO:0000313" key="3">
    <source>
        <dbReference type="Proteomes" id="UP001642360"/>
    </source>
</evidence>
<evidence type="ECO:0000313" key="2">
    <source>
        <dbReference type="EMBL" id="CAK9146237.1"/>
    </source>
</evidence>
<evidence type="ECO:0000256" key="1">
    <source>
        <dbReference type="SAM" id="MobiDB-lite"/>
    </source>
</evidence>
<gene>
    <name evidence="2" type="ORF">ILEXP_LOCUS14070</name>
</gene>
<accession>A0ABC8RP74</accession>
<feature type="compositionally biased region" description="Basic and acidic residues" evidence="1">
    <location>
        <begin position="67"/>
        <end position="80"/>
    </location>
</feature>
<evidence type="ECO:0008006" key="4">
    <source>
        <dbReference type="Google" id="ProtNLM"/>
    </source>
</evidence>
<sequence length="80" mass="8765">THLTSSTAPCLSLLPQLQDTATIPQNSMLPEPSPQPLLNVVPQTTTRNFENDLPKIVDSIDTSKNPLSHETHIPETLEIP</sequence>